<reference evidence="2" key="2">
    <citation type="journal article" date="2022" name="Proc. Natl. Acad. Sci. U.S.A.">
        <title>Diploid-dominant life cycles characterize the early evolution of Fungi.</title>
        <authorList>
            <person name="Amses K.R."/>
            <person name="Simmons D.R."/>
            <person name="Longcore J.E."/>
            <person name="Mondo S.J."/>
            <person name="Seto K."/>
            <person name="Jeronimo G.H."/>
            <person name="Bonds A.E."/>
            <person name="Quandt C.A."/>
            <person name="Davis W.J."/>
            <person name="Chang Y."/>
            <person name="Federici B.A."/>
            <person name="Kuo A."/>
            <person name="LaButti K."/>
            <person name="Pangilinan J."/>
            <person name="Andreopoulos W."/>
            <person name="Tritt A."/>
            <person name="Riley R."/>
            <person name="Hundley H."/>
            <person name="Johnson J."/>
            <person name="Lipzen A."/>
            <person name="Barry K."/>
            <person name="Lang B.F."/>
            <person name="Cuomo C.A."/>
            <person name="Buchler N.E."/>
            <person name="Grigoriev I.V."/>
            <person name="Spatafora J.W."/>
            <person name="Stajich J.E."/>
            <person name="James T.Y."/>
        </authorList>
    </citation>
    <scope>NUCLEOTIDE SEQUENCE</scope>
    <source>
        <strain evidence="2">AG</strain>
    </source>
</reference>
<feature type="compositionally biased region" description="Basic and acidic residues" evidence="1">
    <location>
        <begin position="120"/>
        <end position="149"/>
    </location>
</feature>
<name>A0AAD5E7A2_UMBRA</name>
<evidence type="ECO:0000313" key="2">
    <source>
        <dbReference type="EMBL" id="KAI8577999.1"/>
    </source>
</evidence>
<dbReference type="AlphaFoldDB" id="A0AAD5E7A2"/>
<dbReference type="EMBL" id="MU620934">
    <property type="protein sequence ID" value="KAI8577999.1"/>
    <property type="molecule type" value="Genomic_DNA"/>
</dbReference>
<accession>A0AAD5E7A2</accession>
<evidence type="ECO:0000313" key="3">
    <source>
        <dbReference type="Proteomes" id="UP001206595"/>
    </source>
</evidence>
<protein>
    <submittedName>
        <fullName evidence="2">Uncharacterized protein</fullName>
    </submittedName>
</protein>
<reference evidence="2" key="1">
    <citation type="submission" date="2021-06" db="EMBL/GenBank/DDBJ databases">
        <authorList>
            <consortium name="DOE Joint Genome Institute"/>
            <person name="Mondo S.J."/>
            <person name="Amses K.R."/>
            <person name="Simmons D.R."/>
            <person name="Longcore J.E."/>
            <person name="Seto K."/>
            <person name="Alves G.H."/>
            <person name="Bonds A.E."/>
            <person name="Quandt C.A."/>
            <person name="Davis W.J."/>
            <person name="Chang Y."/>
            <person name="Letcher P.M."/>
            <person name="Powell M.J."/>
            <person name="Kuo A."/>
            <person name="Labutti K."/>
            <person name="Pangilinan J."/>
            <person name="Andreopoulos W."/>
            <person name="Tritt A."/>
            <person name="Riley R."/>
            <person name="Hundley H."/>
            <person name="Johnson J."/>
            <person name="Lipzen A."/>
            <person name="Barry K."/>
            <person name="Berbee M.L."/>
            <person name="Buchler N.E."/>
            <person name="Grigoriev I.V."/>
            <person name="Spatafora J.W."/>
            <person name="Stajich J.E."/>
            <person name="James T.Y."/>
        </authorList>
    </citation>
    <scope>NUCLEOTIDE SEQUENCE</scope>
    <source>
        <strain evidence="2">AG</strain>
    </source>
</reference>
<proteinExistence type="predicted"/>
<dbReference type="GeneID" id="75915746"/>
<organism evidence="2 3">
    <name type="scientific">Umbelopsis ramanniana AG</name>
    <dbReference type="NCBI Taxonomy" id="1314678"/>
    <lineage>
        <taxon>Eukaryota</taxon>
        <taxon>Fungi</taxon>
        <taxon>Fungi incertae sedis</taxon>
        <taxon>Mucoromycota</taxon>
        <taxon>Mucoromycotina</taxon>
        <taxon>Umbelopsidomycetes</taxon>
        <taxon>Umbelopsidales</taxon>
        <taxon>Umbelopsidaceae</taxon>
        <taxon>Umbelopsis</taxon>
    </lineage>
</organism>
<sequence>MSFITRIQASSTLYKGLAQQQARCFTVYAAQSAVDKTKEVAQDVNMKAGKGADKVLETAEQGVNEANRVKDTYQEKGIKGAAERASHDANLAAGQGIAKGIEAVETVVQKTKEAVGLGKKKADEVASDVSREASHVSEKTKGKAEEVAGKARQTASDVSNKL</sequence>
<evidence type="ECO:0000256" key="1">
    <source>
        <dbReference type="SAM" id="MobiDB-lite"/>
    </source>
</evidence>
<keyword evidence="3" id="KW-1185">Reference proteome</keyword>
<dbReference type="RefSeq" id="XP_051443003.1">
    <property type="nucleotide sequence ID" value="XM_051590403.1"/>
</dbReference>
<gene>
    <name evidence="2" type="ORF">K450DRAFT_249453</name>
</gene>
<feature type="region of interest" description="Disordered" evidence="1">
    <location>
        <begin position="118"/>
        <end position="162"/>
    </location>
</feature>
<comment type="caution">
    <text evidence="2">The sequence shown here is derived from an EMBL/GenBank/DDBJ whole genome shotgun (WGS) entry which is preliminary data.</text>
</comment>
<dbReference type="Proteomes" id="UP001206595">
    <property type="component" value="Unassembled WGS sequence"/>
</dbReference>
<feature type="compositionally biased region" description="Polar residues" evidence="1">
    <location>
        <begin position="153"/>
        <end position="162"/>
    </location>
</feature>